<proteinExistence type="predicted"/>
<dbReference type="PANTHER" id="PTHR33204:SF18">
    <property type="entry name" value="TRANSCRIPTIONAL REGULATORY PROTEIN"/>
    <property type="match status" value="1"/>
</dbReference>
<dbReference type="Gene3D" id="1.10.10.10">
    <property type="entry name" value="Winged helix-like DNA-binding domain superfamily/Winged helix DNA-binding domain"/>
    <property type="match status" value="1"/>
</dbReference>
<dbReference type="InterPro" id="IPR036388">
    <property type="entry name" value="WH-like_DNA-bd_sf"/>
</dbReference>
<reference evidence="5" key="1">
    <citation type="submission" date="2021-01" db="EMBL/GenBank/DDBJ databases">
        <title>Whole genome shotgun sequence of Planobispora rosea NBRC 15558.</title>
        <authorList>
            <person name="Komaki H."/>
            <person name="Tamura T."/>
        </authorList>
    </citation>
    <scope>NUCLEOTIDE SEQUENCE</scope>
    <source>
        <strain evidence="5">NBRC 15558</strain>
    </source>
</reference>
<dbReference type="EMBL" id="BOOI01000090">
    <property type="protein sequence ID" value="GIH88769.1"/>
    <property type="molecule type" value="Genomic_DNA"/>
</dbReference>
<gene>
    <name evidence="5" type="ORF">Pro02_71770</name>
</gene>
<dbReference type="OrthoDB" id="9792527at2"/>
<evidence type="ECO:0000256" key="3">
    <source>
        <dbReference type="ARBA" id="ARBA00023163"/>
    </source>
</evidence>
<keyword evidence="1" id="KW-0805">Transcription regulation</keyword>
<evidence type="ECO:0000313" key="5">
    <source>
        <dbReference type="EMBL" id="GIH88769.1"/>
    </source>
</evidence>
<keyword evidence="2" id="KW-0238">DNA-binding</keyword>
<evidence type="ECO:0000259" key="4">
    <source>
        <dbReference type="PROSITE" id="PS51118"/>
    </source>
</evidence>
<dbReference type="Proteomes" id="UP000655044">
    <property type="component" value="Unassembled WGS sequence"/>
</dbReference>
<organism evidence="5 6">
    <name type="scientific">Planobispora rosea</name>
    <dbReference type="NCBI Taxonomy" id="35762"/>
    <lineage>
        <taxon>Bacteria</taxon>
        <taxon>Bacillati</taxon>
        <taxon>Actinomycetota</taxon>
        <taxon>Actinomycetes</taxon>
        <taxon>Streptosporangiales</taxon>
        <taxon>Streptosporangiaceae</taxon>
        <taxon>Planobispora</taxon>
    </lineage>
</organism>
<feature type="domain" description="HTH hxlR-type" evidence="4">
    <location>
        <begin position="9"/>
        <end position="107"/>
    </location>
</feature>
<dbReference type="PANTHER" id="PTHR33204">
    <property type="entry name" value="TRANSCRIPTIONAL REGULATOR, MARR FAMILY"/>
    <property type="match status" value="1"/>
</dbReference>
<dbReference type="InterPro" id="IPR002577">
    <property type="entry name" value="HTH_HxlR"/>
</dbReference>
<dbReference type="InterPro" id="IPR036390">
    <property type="entry name" value="WH_DNA-bd_sf"/>
</dbReference>
<dbReference type="RefSeq" id="WP_068923128.1">
    <property type="nucleotide sequence ID" value="NZ_BMQP01000058.1"/>
</dbReference>
<sequence length="217" mass="23533">MARTYGHYCGLAYAMDLIAERWAPLVLRELLFGPARYTDLQAALPGIGPNVLSARLKQLERTEVIARRVLPPPAASTVYELTEAGRALQPVLLHLTAWGVRRMRPSPEVSIFRARWAALALWAIAAEATPGPDADGDLYQVQVENTTFHLAVTAGCVRGTPGPALRPADLRVHTDAMTAYELATGGLSPAQATARGLLHLHGPETTITHWSTLYPGR</sequence>
<evidence type="ECO:0000256" key="2">
    <source>
        <dbReference type="ARBA" id="ARBA00023125"/>
    </source>
</evidence>
<evidence type="ECO:0000256" key="1">
    <source>
        <dbReference type="ARBA" id="ARBA00023015"/>
    </source>
</evidence>
<keyword evidence="6" id="KW-1185">Reference proteome</keyword>
<dbReference type="PROSITE" id="PS51118">
    <property type="entry name" value="HTH_HXLR"/>
    <property type="match status" value="1"/>
</dbReference>
<dbReference type="AlphaFoldDB" id="A0A8J3S8I6"/>
<dbReference type="SUPFAM" id="SSF46785">
    <property type="entry name" value="Winged helix' DNA-binding domain"/>
    <property type="match status" value="1"/>
</dbReference>
<keyword evidence="3" id="KW-0804">Transcription</keyword>
<dbReference type="Pfam" id="PF01638">
    <property type="entry name" value="HxlR"/>
    <property type="match status" value="1"/>
</dbReference>
<accession>A0A8J3S8I6</accession>
<dbReference type="GO" id="GO:0003677">
    <property type="term" value="F:DNA binding"/>
    <property type="evidence" value="ECO:0007669"/>
    <property type="project" value="UniProtKB-KW"/>
</dbReference>
<name>A0A8J3S8I6_PLARO</name>
<comment type="caution">
    <text evidence="5">The sequence shown here is derived from an EMBL/GenBank/DDBJ whole genome shotgun (WGS) entry which is preliminary data.</text>
</comment>
<evidence type="ECO:0000313" key="6">
    <source>
        <dbReference type="Proteomes" id="UP000655044"/>
    </source>
</evidence>
<protein>
    <submittedName>
        <fullName evidence="5">HxlR family transcriptional regulator</fullName>
    </submittedName>
</protein>